<keyword evidence="5" id="KW-0325">Glycoprotein</keyword>
<protein>
    <submittedName>
        <fullName evidence="8">Peptidase</fullName>
    </submittedName>
</protein>
<organism evidence="8 9">
    <name type="scientific">Burkholderia cepacia</name>
    <name type="common">Pseudomonas cepacia</name>
    <dbReference type="NCBI Taxonomy" id="292"/>
    <lineage>
        <taxon>Bacteria</taxon>
        <taxon>Pseudomonadati</taxon>
        <taxon>Pseudomonadota</taxon>
        <taxon>Betaproteobacteria</taxon>
        <taxon>Burkholderiales</taxon>
        <taxon>Burkholderiaceae</taxon>
        <taxon>Burkholderia</taxon>
        <taxon>Burkholderia cepacia complex</taxon>
    </lineage>
</organism>
<feature type="region of interest" description="Disordered" evidence="6">
    <location>
        <begin position="33"/>
        <end position="52"/>
    </location>
</feature>
<dbReference type="GO" id="GO:0006508">
    <property type="term" value="P:proteolysis"/>
    <property type="evidence" value="ECO:0007669"/>
    <property type="project" value="UniProtKB-KW"/>
</dbReference>
<proteinExistence type="predicted"/>
<dbReference type="InterPro" id="IPR018202">
    <property type="entry name" value="Ser_caboxypep_ser_AS"/>
</dbReference>
<dbReference type="InterPro" id="IPR001563">
    <property type="entry name" value="Peptidase_S10"/>
</dbReference>
<evidence type="ECO:0000313" key="9">
    <source>
        <dbReference type="Proteomes" id="UP000036338"/>
    </source>
</evidence>
<evidence type="ECO:0000256" key="1">
    <source>
        <dbReference type="ARBA" id="ARBA00022645"/>
    </source>
</evidence>
<dbReference type="Proteomes" id="UP000036338">
    <property type="component" value="Unassembled WGS sequence"/>
</dbReference>
<evidence type="ECO:0000256" key="2">
    <source>
        <dbReference type="ARBA" id="ARBA00022670"/>
    </source>
</evidence>
<gene>
    <name evidence="8" type="ORF">VL15_04775</name>
</gene>
<dbReference type="SUPFAM" id="SSF53474">
    <property type="entry name" value="alpha/beta-Hydrolases"/>
    <property type="match status" value="1"/>
</dbReference>
<keyword evidence="4" id="KW-0378">Hydrolase</keyword>
<keyword evidence="1" id="KW-0121">Carboxypeptidase</keyword>
<reference evidence="8 9" key="1">
    <citation type="submission" date="2015-05" db="EMBL/GenBank/DDBJ databases">
        <title>Draft genome of Burkholderia cepacia LK29.</title>
        <authorList>
            <person name="Chan X.Y."/>
        </authorList>
    </citation>
    <scope>NUCLEOTIDE SEQUENCE [LARGE SCALE GENOMIC DNA]</scope>
    <source>
        <strain evidence="8 9">LK29</strain>
    </source>
</reference>
<dbReference type="PROSITE" id="PS00131">
    <property type="entry name" value="CARBOXYPEPT_SER_SER"/>
    <property type="match status" value="1"/>
</dbReference>
<evidence type="ECO:0000256" key="4">
    <source>
        <dbReference type="ARBA" id="ARBA00022801"/>
    </source>
</evidence>
<dbReference type="AlphaFoldDB" id="A0A0J5XB03"/>
<keyword evidence="3 7" id="KW-0732">Signal</keyword>
<evidence type="ECO:0000256" key="5">
    <source>
        <dbReference type="ARBA" id="ARBA00023180"/>
    </source>
</evidence>
<evidence type="ECO:0000256" key="3">
    <source>
        <dbReference type="ARBA" id="ARBA00022729"/>
    </source>
</evidence>
<evidence type="ECO:0000313" key="8">
    <source>
        <dbReference type="EMBL" id="KML61811.1"/>
    </source>
</evidence>
<name>A0A0J5XB03_BURCE</name>
<dbReference type="PANTHER" id="PTHR11802:SF3">
    <property type="entry name" value="RETINOID-INDUCIBLE SERINE CARBOXYPEPTIDASE"/>
    <property type="match status" value="1"/>
</dbReference>
<dbReference type="PANTHER" id="PTHR11802">
    <property type="entry name" value="SERINE PROTEASE FAMILY S10 SERINE CARBOXYPEPTIDASE"/>
    <property type="match status" value="1"/>
</dbReference>
<feature type="chain" id="PRO_5005266889" evidence="7">
    <location>
        <begin position="24"/>
        <end position="586"/>
    </location>
</feature>
<dbReference type="Pfam" id="PF00450">
    <property type="entry name" value="Peptidase_S10"/>
    <property type="match status" value="1"/>
</dbReference>
<feature type="signal peptide" evidence="7">
    <location>
        <begin position="1"/>
        <end position="23"/>
    </location>
</feature>
<dbReference type="RefSeq" id="WP_048243489.1">
    <property type="nucleotide sequence ID" value="NZ_LDWR01000010.1"/>
</dbReference>
<evidence type="ECO:0000256" key="6">
    <source>
        <dbReference type="SAM" id="MobiDB-lite"/>
    </source>
</evidence>
<dbReference type="InterPro" id="IPR029058">
    <property type="entry name" value="AB_hydrolase_fold"/>
</dbReference>
<dbReference type="GO" id="GO:0004185">
    <property type="term" value="F:serine-type carboxypeptidase activity"/>
    <property type="evidence" value="ECO:0007669"/>
    <property type="project" value="InterPro"/>
</dbReference>
<dbReference type="PATRIC" id="fig|292.27.peg.141"/>
<dbReference type="PROSITE" id="PS51257">
    <property type="entry name" value="PROKAR_LIPOPROTEIN"/>
    <property type="match status" value="1"/>
</dbReference>
<evidence type="ECO:0000256" key="7">
    <source>
        <dbReference type="SAM" id="SignalP"/>
    </source>
</evidence>
<accession>A0A0J5XB03</accession>
<dbReference type="Gene3D" id="3.40.50.1820">
    <property type="entry name" value="alpha/beta hydrolase"/>
    <property type="match status" value="1"/>
</dbReference>
<comment type="caution">
    <text evidence="8">The sequence shown here is derived from an EMBL/GenBank/DDBJ whole genome shotgun (WGS) entry which is preliminary data.</text>
</comment>
<dbReference type="EMBL" id="LDWR01000010">
    <property type="protein sequence ID" value="KML61811.1"/>
    <property type="molecule type" value="Genomic_DNA"/>
</dbReference>
<sequence>MTKRMPAWSVIATLAAATLVACGGDDTSSTTLGSMTTLPVAPSSPTTALPSPTTASVESELAVFAKVAPADKVLDDANIYDTKRGGSIALSAINEDASVKRHTITINGKVLPYVARAGHLIAYHGNGTARKAEAAIFYTAYTRDALPKENRPVTFLWNGGPGSASIWLHMGSWGPKRLKSDAPNMADPTKQPDGFPFEDNAISLLDQSDIVFVDPPGTGLSTAIGPFKNGDLWGTDIDAQVVADFITSYTNKYNRQSSPKYLYGESYGGIRTPIVANLLEQAGTSGYASDPSGKPAKVLAGFILNSPLVDYNSNCEMTGGKGTCEGYIPSYAMTADYFKKSVKRAGQTQEQYLNELRALAKTTFQATFKTYFNSNGKPNGKWNAYAASPAGQAILNRIADYTGIPASTWSSSFNYTPGPFRGTLVSGYNLGRYDARMKVPNGNSFEADDYINVAFLNELKTYFPDFVNYKTRSSYEPLNNATIRNWTWQRAGSKSSNPQSITDIQAVLTANPDAKLLILHGYEDLATPGFQTELDLEGVNLADRIPIKWFEGGHMIYNTEMSRVPLKQAIDNYYQSPARIADGSLL</sequence>
<keyword evidence="2" id="KW-0645">Protease</keyword>